<proteinExistence type="predicted"/>
<dbReference type="RefSeq" id="WP_166857693.1">
    <property type="nucleotide sequence ID" value="NZ_JAAQOM010000003.1"/>
</dbReference>
<dbReference type="SUPFAM" id="SSF55729">
    <property type="entry name" value="Acyl-CoA N-acyltransferases (Nat)"/>
    <property type="match status" value="1"/>
</dbReference>
<keyword evidence="1" id="KW-0808">Transferase</keyword>
<dbReference type="Proteomes" id="UP000716322">
    <property type="component" value="Unassembled WGS sequence"/>
</dbReference>
<evidence type="ECO:0000259" key="3">
    <source>
        <dbReference type="PROSITE" id="PS51186"/>
    </source>
</evidence>
<dbReference type="PROSITE" id="PS51186">
    <property type="entry name" value="GNAT"/>
    <property type="match status" value="1"/>
</dbReference>
<dbReference type="PANTHER" id="PTHR43072">
    <property type="entry name" value="N-ACETYLTRANSFERASE"/>
    <property type="match status" value="1"/>
</dbReference>
<dbReference type="PANTHER" id="PTHR43072:SF23">
    <property type="entry name" value="UPF0039 PROTEIN C11D3.02C"/>
    <property type="match status" value="1"/>
</dbReference>
<accession>A0ABX0P9B0</accession>
<dbReference type="InterPro" id="IPR016181">
    <property type="entry name" value="Acyl_CoA_acyltransferase"/>
</dbReference>
<evidence type="ECO:0000256" key="1">
    <source>
        <dbReference type="ARBA" id="ARBA00022679"/>
    </source>
</evidence>
<dbReference type="NCBIfam" id="NF040504">
    <property type="entry name" value="resist_ArsN1b"/>
    <property type="match status" value="1"/>
</dbReference>
<feature type="domain" description="N-acetyltransferase" evidence="3">
    <location>
        <begin position="4"/>
        <end position="166"/>
    </location>
</feature>
<protein>
    <submittedName>
        <fullName evidence="4">N-acetyltransferase</fullName>
    </submittedName>
</protein>
<reference evidence="4 5" key="1">
    <citation type="submission" date="2020-03" db="EMBL/GenBank/DDBJ databases">
        <title>Genome sequence of strain Massilia sp. TW-1.</title>
        <authorList>
            <person name="Chaudhary D.K."/>
        </authorList>
    </citation>
    <scope>NUCLEOTIDE SEQUENCE [LARGE SCALE GENOMIC DNA]</scope>
    <source>
        <strain evidence="4 5">TW-1</strain>
    </source>
</reference>
<comment type="caution">
    <text evidence="4">The sequence shown here is derived from an EMBL/GenBank/DDBJ whole genome shotgun (WGS) entry which is preliminary data.</text>
</comment>
<name>A0ABX0P9B0_9BURK</name>
<gene>
    <name evidence="4" type="ORF">HAV22_06295</name>
</gene>
<dbReference type="CDD" id="cd04301">
    <property type="entry name" value="NAT_SF"/>
    <property type="match status" value="1"/>
</dbReference>
<evidence type="ECO:0000313" key="5">
    <source>
        <dbReference type="Proteomes" id="UP000716322"/>
    </source>
</evidence>
<evidence type="ECO:0000313" key="4">
    <source>
        <dbReference type="EMBL" id="NIA53264.1"/>
    </source>
</evidence>
<dbReference type="InterPro" id="IPR000182">
    <property type="entry name" value="GNAT_dom"/>
</dbReference>
<keyword evidence="5" id="KW-1185">Reference proteome</keyword>
<dbReference type="EMBL" id="JAAQOM010000003">
    <property type="protein sequence ID" value="NIA53264.1"/>
    <property type="molecule type" value="Genomic_DNA"/>
</dbReference>
<dbReference type="Pfam" id="PF13420">
    <property type="entry name" value="Acetyltransf_4"/>
    <property type="match status" value="1"/>
</dbReference>
<dbReference type="Gene3D" id="3.40.630.30">
    <property type="match status" value="1"/>
</dbReference>
<organism evidence="4 5">
    <name type="scientific">Telluria antibiotica</name>
    <dbReference type="NCBI Taxonomy" id="2717319"/>
    <lineage>
        <taxon>Bacteria</taxon>
        <taxon>Pseudomonadati</taxon>
        <taxon>Pseudomonadota</taxon>
        <taxon>Betaproteobacteria</taxon>
        <taxon>Burkholderiales</taxon>
        <taxon>Oxalobacteraceae</taxon>
        <taxon>Telluria group</taxon>
        <taxon>Telluria</taxon>
    </lineage>
</organism>
<evidence type="ECO:0000256" key="2">
    <source>
        <dbReference type="ARBA" id="ARBA00023315"/>
    </source>
</evidence>
<sequence>MLSTHLRLASAADAASICAIYNPYVATTAITFEEEAVTPQDMAQRIADVGAANLPWLVLEVDGRIAGYAYATKWRARSAYRYSVESTVYLDRAFAGQGLGRLLYGALLDELRKREVHVVIGGIALPNESSVRLHEKLGFLKVAHFTEVGMKFGRWIDVGYWELRLGQ</sequence>
<keyword evidence="2" id="KW-0012">Acyltransferase</keyword>